<evidence type="ECO:0000313" key="1">
    <source>
        <dbReference type="EMBL" id="JAT28794.1"/>
    </source>
</evidence>
<name>A0A1B6LYV9_9HEMI</name>
<sequence length="147" mass="16766">MTIITTTAEPADPMLLLHSVLLRLSEDSNHLRFPPLTPLFCFSSPFSGASRNTRRTKRCTATLWAARWTDVTEVLSYKISDPRCRLGSGKYSWSGPELVFLFQLKIFRSIKRISAEEHCNAEEENIVVNFRPPLPLGNRELRECGQI</sequence>
<dbReference type="AlphaFoldDB" id="A0A1B6LYV9"/>
<organism evidence="1">
    <name type="scientific">Graphocephala atropunctata</name>
    <dbReference type="NCBI Taxonomy" id="36148"/>
    <lineage>
        <taxon>Eukaryota</taxon>
        <taxon>Metazoa</taxon>
        <taxon>Ecdysozoa</taxon>
        <taxon>Arthropoda</taxon>
        <taxon>Hexapoda</taxon>
        <taxon>Insecta</taxon>
        <taxon>Pterygota</taxon>
        <taxon>Neoptera</taxon>
        <taxon>Paraneoptera</taxon>
        <taxon>Hemiptera</taxon>
        <taxon>Auchenorrhyncha</taxon>
        <taxon>Membracoidea</taxon>
        <taxon>Cicadellidae</taxon>
        <taxon>Cicadellinae</taxon>
        <taxon>Cicadellini</taxon>
        <taxon>Graphocephala</taxon>
    </lineage>
</organism>
<reference evidence="1" key="1">
    <citation type="submission" date="2015-11" db="EMBL/GenBank/DDBJ databases">
        <title>De novo transcriptome assembly of four potential Pierce s Disease insect vectors from Arizona vineyards.</title>
        <authorList>
            <person name="Tassone E.E."/>
        </authorList>
    </citation>
    <scope>NUCLEOTIDE SEQUENCE</scope>
</reference>
<protein>
    <submittedName>
        <fullName evidence="1">Uncharacterized protein</fullName>
    </submittedName>
</protein>
<proteinExistence type="predicted"/>
<gene>
    <name evidence="1" type="ORF">g.30948</name>
</gene>
<accession>A0A1B6LYV9</accession>
<dbReference type="EMBL" id="GEBQ01011183">
    <property type="protein sequence ID" value="JAT28794.1"/>
    <property type="molecule type" value="Transcribed_RNA"/>
</dbReference>